<dbReference type="Proteomes" id="UP000324800">
    <property type="component" value="Unassembled WGS sequence"/>
</dbReference>
<comment type="caution">
    <text evidence="1">The sequence shown here is derived from an EMBL/GenBank/DDBJ whole genome shotgun (WGS) entry which is preliminary data.</text>
</comment>
<reference evidence="1 2" key="1">
    <citation type="submission" date="2019-03" db="EMBL/GenBank/DDBJ databases">
        <title>Single cell metagenomics reveals metabolic interactions within the superorganism composed of flagellate Streblomastix strix and complex community of Bacteroidetes bacteria on its surface.</title>
        <authorList>
            <person name="Treitli S.C."/>
            <person name="Kolisko M."/>
            <person name="Husnik F."/>
            <person name="Keeling P."/>
            <person name="Hampl V."/>
        </authorList>
    </citation>
    <scope>NUCLEOTIDE SEQUENCE [LARGE SCALE GENOMIC DNA]</scope>
    <source>
        <strain evidence="1">ST1C</strain>
    </source>
</reference>
<dbReference type="EMBL" id="SNRW01008735">
    <property type="protein sequence ID" value="KAA6379060.1"/>
    <property type="molecule type" value="Genomic_DNA"/>
</dbReference>
<accession>A0A5J4V9D8</accession>
<proteinExistence type="predicted"/>
<gene>
    <name evidence="1" type="ORF">EZS28_025414</name>
</gene>
<organism evidence="1 2">
    <name type="scientific">Streblomastix strix</name>
    <dbReference type="NCBI Taxonomy" id="222440"/>
    <lineage>
        <taxon>Eukaryota</taxon>
        <taxon>Metamonada</taxon>
        <taxon>Preaxostyla</taxon>
        <taxon>Oxymonadida</taxon>
        <taxon>Streblomastigidae</taxon>
        <taxon>Streblomastix</taxon>
    </lineage>
</organism>
<protein>
    <submittedName>
        <fullName evidence="1">Uncharacterized protein</fullName>
    </submittedName>
</protein>
<dbReference type="AlphaFoldDB" id="A0A5J4V9D8"/>
<sequence length="231" mass="25809">MPIAQLDLDVFQSDRQLTSTVATNALIQRTTLLPIVYRQLVQILECITGESLQETDFYATYMSNMQVLEVMQRAARAPQLLIHTEIPAANRQLLLPLQTIDTLASGFQLQALEFSDLYILTIQHILECNLIEALTNIVSKLVLALRQVERSNMARISLFSGINAHLFDGNSNSVMSHANLATMQRQIGIQQLISLQYVTIVQGNIIGAKAFLNLQPPQRYVMLTSAQIANN</sequence>
<name>A0A5J4V9D8_9EUKA</name>
<evidence type="ECO:0000313" key="1">
    <source>
        <dbReference type="EMBL" id="KAA6379060.1"/>
    </source>
</evidence>
<evidence type="ECO:0000313" key="2">
    <source>
        <dbReference type="Proteomes" id="UP000324800"/>
    </source>
</evidence>